<evidence type="ECO:0008006" key="3">
    <source>
        <dbReference type="Google" id="ProtNLM"/>
    </source>
</evidence>
<evidence type="ECO:0000313" key="1">
    <source>
        <dbReference type="EMBL" id="OOE39915.1"/>
    </source>
</evidence>
<reference evidence="1 2" key="1">
    <citation type="journal article" date="2017" name="Genome Announc.">
        <title>Draft Genome Sequences of Salinivibrio proteolyticus, Salinivibrio sharmensis, Salinivibrio siamensis, Salinivibrio costicola subsp. alcaliphilus, Salinivibrio costicola subsp. vallismortis, and 29 New Isolates Belonging to the Genus Salinivibrio.</title>
        <authorList>
            <person name="Lopez-Hermoso C."/>
            <person name="de la Haba R.R."/>
            <person name="Sanchez-Porro C."/>
            <person name="Bayliss S.C."/>
            <person name="Feil E.J."/>
            <person name="Ventosa A."/>
        </authorList>
    </citation>
    <scope>NUCLEOTIDE SEQUENCE [LARGE SCALE GENOMIC DNA]</scope>
    <source>
        <strain evidence="1 2">AL184</strain>
    </source>
</reference>
<comment type="caution">
    <text evidence="1">The sequence shown here is derived from an EMBL/GenBank/DDBJ whole genome shotgun (WGS) entry which is preliminary data.</text>
</comment>
<protein>
    <recommendedName>
        <fullName evidence="3">Restriction endonuclease</fullName>
    </recommendedName>
</protein>
<name>A0AB36JZN5_9GAMM</name>
<dbReference type="RefSeq" id="WP_077659257.1">
    <property type="nucleotide sequence ID" value="NZ_CP040022.1"/>
</dbReference>
<accession>A0AB36JZN5</accession>
<sequence>MLPEDKMPEAEVTLRLAIALIENGHVVGDIKTAIDGAQVKTGNTVHFPIVKFLNENGWWSPSQNDRWQAKYSNIKYQASIIVHSSAGEGDLAADLKIGKKLRVESKKGPLKRSKSSQEYPLIREAIGQLVTVEHASPSDLLAVAVPKSEKFDSLAEQWRERPIMKSTGLHIITIGRDNTIHGLSDVGI</sequence>
<keyword evidence="2" id="KW-1185">Reference proteome</keyword>
<organism evidence="1 2">
    <name type="scientific">Salinivibrio kushneri</name>
    <dbReference type="NCBI Taxonomy" id="1908198"/>
    <lineage>
        <taxon>Bacteria</taxon>
        <taxon>Pseudomonadati</taxon>
        <taxon>Pseudomonadota</taxon>
        <taxon>Gammaproteobacteria</taxon>
        <taxon>Vibrionales</taxon>
        <taxon>Vibrionaceae</taxon>
        <taxon>Salinivibrio</taxon>
    </lineage>
</organism>
<dbReference type="AlphaFoldDB" id="A0AB36JZN5"/>
<proteinExistence type="predicted"/>
<evidence type="ECO:0000313" key="2">
    <source>
        <dbReference type="Proteomes" id="UP000189021"/>
    </source>
</evidence>
<dbReference type="Proteomes" id="UP000189021">
    <property type="component" value="Unassembled WGS sequence"/>
</dbReference>
<dbReference type="EMBL" id="MUEK01000006">
    <property type="protein sequence ID" value="OOE39915.1"/>
    <property type="molecule type" value="Genomic_DNA"/>
</dbReference>
<gene>
    <name evidence="1" type="ORF">BZG00_08490</name>
</gene>